<sequence length="533" mass="58484">MAYRSPVSASASASASATKINKAYQWYSDGYLPLACQGSTAAVCGWETYGTVVAATKVLSDLAGTTLFYESVSTDENRVSLVSMSPTATVTSPSTTGRNGKGHDCSLETIGTQLEGGFGPSCLQEADSFCEGYSDTESANTGQINRDVWCTIIMRSKCENICMSGSGPVNLLRFVLRNCNGTDYCSNFGYTDVRFDQEWIQYTNYSSAAYAALFPWSWKLQFDNTTIAQVDGTFAVPDCPSTISKILAFAAVNLVVGLCSLLLGRRDVVSFITLGVCGKKGSKMWPVTTVLVVALNTMANYVNALITQKVPGFGHVPVGQLTLLWASRPRMAWVAALLISVQKENSIYFNLAVSSLLGELIQQCIGSYYLGMTVGHAAKYGCYKVNQLDYVPHGKDAHLMYSGAMLWLCSSAFFVVLFFWRNFVVRRFFNRVWRGLCALVLVPFHRAGSQSSAQPTGSYVVTPGQKHIRLSRKSQIPVTKEDREDMPWQSSLVRMGFDESLVRDIPIIVSALVLPWLGQWLFWTGFLKMASSS</sequence>
<name>A0ACC3AB46_9EURO</name>
<evidence type="ECO:0000313" key="1">
    <source>
        <dbReference type="EMBL" id="KAJ9658730.1"/>
    </source>
</evidence>
<accession>A0ACC3AB46</accession>
<proteinExistence type="predicted"/>
<dbReference type="Proteomes" id="UP001172386">
    <property type="component" value="Unassembled WGS sequence"/>
</dbReference>
<comment type="caution">
    <text evidence="1">The sequence shown here is derived from an EMBL/GenBank/DDBJ whole genome shotgun (WGS) entry which is preliminary data.</text>
</comment>
<organism evidence="1 2">
    <name type="scientific">Neophaeococcomyces mojaviensis</name>
    <dbReference type="NCBI Taxonomy" id="3383035"/>
    <lineage>
        <taxon>Eukaryota</taxon>
        <taxon>Fungi</taxon>
        <taxon>Dikarya</taxon>
        <taxon>Ascomycota</taxon>
        <taxon>Pezizomycotina</taxon>
        <taxon>Eurotiomycetes</taxon>
        <taxon>Chaetothyriomycetidae</taxon>
        <taxon>Chaetothyriales</taxon>
        <taxon>Chaetothyriales incertae sedis</taxon>
        <taxon>Neophaeococcomyces</taxon>
    </lineage>
</organism>
<dbReference type="EMBL" id="JAPDRQ010000047">
    <property type="protein sequence ID" value="KAJ9658730.1"/>
    <property type="molecule type" value="Genomic_DNA"/>
</dbReference>
<reference evidence="1" key="1">
    <citation type="submission" date="2022-10" db="EMBL/GenBank/DDBJ databases">
        <title>Culturing micro-colonial fungi from biological soil crusts in the Mojave desert and describing Neophaeococcomyces mojavensis, and introducing the new genera and species Taxawa tesnikishii.</title>
        <authorList>
            <person name="Kurbessoian T."/>
            <person name="Stajich J.E."/>
        </authorList>
    </citation>
    <scope>NUCLEOTIDE SEQUENCE</scope>
    <source>
        <strain evidence="1">JES_112</strain>
    </source>
</reference>
<keyword evidence="2" id="KW-1185">Reference proteome</keyword>
<evidence type="ECO:0000313" key="2">
    <source>
        <dbReference type="Proteomes" id="UP001172386"/>
    </source>
</evidence>
<gene>
    <name evidence="1" type="ORF">H2198_003476</name>
</gene>
<protein>
    <submittedName>
        <fullName evidence="1">Uncharacterized protein</fullName>
    </submittedName>
</protein>